<evidence type="ECO:0000313" key="3">
    <source>
        <dbReference type="Proteomes" id="UP001107558"/>
    </source>
</evidence>
<evidence type="ECO:0000256" key="1">
    <source>
        <dbReference type="SAM" id="Phobius"/>
    </source>
</evidence>
<accession>A0A9J6BEV2</accession>
<organism evidence="2 3">
    <name type="scientific">Polypedilum vanderplanki</name>
    <name type="common">Sleeping chironomid midge</name>
    <dbReference type="NCBI Taxonomy" id="319348"/>
    <lineage>
        <taxon>Eukaryota</taxon>
        <taxon>Metazoa</taxon>
        <taxon>Ecdysozoa</taxon>
        <taxon>Arthropoda</taxon>
        <taxon>Hexapoda</taxon>
        <taxon>Insecta</taxon>
        <taxon>Pterygota</taxon>
        <taxon>Neoptera</taxon>
        <taxon>Endopterygota</taxon>
        <taxon>Diptera</taxon>
        <taxon>Nematocera</taxon>
        <taxon>Chironomoidea</taxon>
        <taxon>Chironomidae</taxon>
        <taxon>Chironominae</taxon>
        <taxon>Polypedilum</taxon>
        <taxon>Polypedilum</taxon>
    </lineage>
</organism>
<dbReference type="AlphaFoldDB" id="A0A9J6BEV2"/>
<dbReference type="Proteomes" id="UP001107558">
    <property type="component" value="Chromosome 4"/>
</dbReference>
<name>A0A9J6BEV2_POLVA</name>
<keyword evidence="3" id="KW-1185">Reference proteome</keyword>
<dbReference type="EMBL" id="JADBJN010000004">
    <property type="protein sequence ID" value="KAG5668242.1"/>
    <property type="molecule type" value="Genomic_DNA"/>
</dbReference>
<keyword evidence="1" id="KW-0812">Transmembrane</keyword>
<proteinExistence type="predicted"/>
<keyword evidence="1" id="KW-0472">Membrane</keyword>
<sequence length="229" mass="25928">MAFANYIRVDTFLCCFRLESGGLFIGALGLFCAVLQFITQIVLIISLIIVEDFCPDENLIDNYGRVVSQAPNTLKGLENLTNNEIKCAQVSKVPLAVVFFVVICFNFISMIAHYKLIKGLEELNFEKFLLPIGYYIFCIVMKFLFFATMVILTITVSFKMIFPAVILLILTLIDVYLFIVIDTIRYKIENSIPPNVTNTPMTTIHTKLVDANNKDIEIPAEITIPKVYV</sequence>
<reference evidence="2" key="1">
    <citation type="submission" date="2021-03" db="EMBL/GenBank/DDBJ databases">
        <title>Chromosome level genome of the anhydrobiotic midge Polypedilum vanderplanki.</title>
        <authorList>
            <person name="Yoshida Y."/>
            <person name="Kikawada T."/>
            <person name="Gusev O."/>
        </authorList>
    </citation>
    <scope>NUCLEOTIDE SEQUENCE</scope>
    <source>
        <strain evidence="2">NIAS01</strain>
        <tissue evidence="2">Whole body or cell culture</tissue>
    </source>
</reference>
<feature type="transmembrane region" description="Helical" evidence="1">
    <location>
        <begin position="160"/>
        <end position="181"/>
    </location>
</feature>
<protein>
    <submittedName>
        <fullName evidence="2">Uncharacterized protein</fullName>
    </submittedName>
</protein>
<evidence type="ECO:0000313" key="2">
    <source>
        <dbReference type="EMBL" id="KAG5668242.1"/>
    </source>
</evidence>
<comment type="caution">
    <text evidence="2">The sequence shown here is derived from an EMBL/GenBank/DDBJ whole genome shotgun (WGS) entry which is preliminary data.</text>
</comment>
<feature type="transmembrane region" description="Helical" evidence="1">
    <location>
        <begin position="21"/>
        <end position="49"/>
    </location>
</feature>
<feature type="transmembrane region" description="Helical" evidence="1">
    <location>
        <begin position="132"/>
        <end position="154"/>
    </location>
</feature>
<keyword evidence="1" id="KW-1133">Transmembrane helix</keyword>
<feature type="transmembrane region" description="Helical" evidence="1">
    <location>
        <begin position="93"/>
        <end position="112"/>
    </location>
</feature>
<gene>
    <name evidence="2" type="ORF">PVAND_016189</name>
</gene>